<feature type="transmembrane region" description="Helical" evidence="2">
    <location>
        <begin position="92"/>
        <end position="115"/>
    </location>
</feature>
<dbReference type="PANTHER" id="PTHR33826:SF4">
    <property type="entry name" value="F20B24.21"/>
    <property type="match status" value="1"/>
</dbReference>
<dbReference type="EMBL" id="JAHUZN010000003">
    <property type="protein sequence ID" value="KAG8497760.1"/>
    <property type="molecule type" value="Genomic_DNA"/>
</dbReference>
<feature type="region of interest" description="Disordered" evidence="1">
    <location>
        <begin position="367"/>
        <end position="515"/>
    </location>
</feature>
<organism evidence="4 5">
    <name type="scientific">Gossypium anomalum</name>
    <dbReference type="NCBI Taxonomy" id="47600"/>
    <lineage>
        <taxon>Eukaryota</taxon>
        <taxon>Viridiplantae</taxon>
        <taxon>Streptophyta</taxon>
        <taxon>Embryophyta</taxon>
        <taxon>Tracheophyta</taxon>
        <taxon>Spermatophyta</taxon>
        <taxon>Magnoliopsida</taxon>
        <taxon>eudicotyledons</taxon>
        <taxon>Gunneridae</taxon>
        <taxon>Pentapetalae</taxon>
        <taxon>rosids</taxon>
        <taxon>malvids</taxon>
        <taxon>Malvales</taxon>
        <taxon>Malvaceae</taxon>
        <taxon>Malvoideae</taxon>
        <taxon>Gossypium</taxon>
    </lineage>
</organism>
<evidence type="ECO:0000259" key="3">
    <source>
        <dbReference type="Pfam" id="PF23041"/>
    </source>
</evidence>
<accession>A0A8J5ZA10</accession>
<evidence type="ECO:0000313" key="5">
    <source>
        <dbReference type="Proteomes" id="UP000701853"/>
    </source>
</evidence>
<evidence type="ECO:0000256" key="2">
    <source>
        <dbReference type="SAM" id="Phobius"/>
    </source>
</evidence>
<proteinExistence type="predicted"/>
<keyword evidence="2" id="KW-0812">Transmembrane</keyword>
<comment type="caution">
    <text evidence="4">The sequence shown here is derived from an EMBL/GenBank/DDBJ whole genome shotgun (WGS) entry which is preliminary data.</text>
</comment>
<dbReference type="Proteomes" id="UP000701853">
    <property type="component" value="Chromosome 3"/>
</dbReference>
<gene>
    <name evidence="4" type="ORF">CXB51_006882</name>
</gene>
<feature type="region of interest" description="Disordered" evidence="1">
    <location>
        <begin position="53"/>
        <end position="73"/>
    </location>
</feature>
<sequence>MSVVKNSALLNTQREKEGHMHCPPLTLAYQSTPFAKLLFGGSGGVVGDALSMGKNEDPNLQQQREQSLESGNNEGHSRFLCGMVLSRISNEFSFRCVFVLFLSLSVLLPGIFWILPFRSSNSGFEAKLAIKLSAPVHACFTLQKPVSELVDHIQKLEYDIYEEIGVPDTKVAILSMHPSGESNSTNVVFGFLSNPVHRPISPVALSVLRSSLIELFLRRSNLTLTTPIFGQPSKFEILKFRGGITVIPVQSASIFQITQFLFNFTLYNSISEIEHKCIELRDQLKYGLHLRSYENLFVRLTNKNGSTMSSPVIVQASVIDSFGNMLPQRLKQLAQTITHSPARNLGLNNSDFGKVKSISLSSYLKGTLHASPPTPSPTAAPQPSVSLHPNFAPTHPPRLSPKIHRFPPCPKCNTASPSAHRPLHSPAPTPPISPASSSVVAHPPPPCPYSRPAVPPSPPSKSYSNVIPKHPPLMSPRSQLSPPNLPPIASVSYGSRPGQGMEHTKGPVSAPVAKSPAVQSPSSVAVRVSLKEFHLLGVLGNRSILSLPPEVPERSWQLMQSTYICERDGHMNNWSKPESWQATSYFTYDVVTKENTGCFFPKGITSEHGLCFLKSGAWQVQVGVSMLVLAGSGHCLSNQQVQDSTT</sequence>
<reference evidence="4 5" key="1">
    <citation type="journal article" date="2021" name="bioRxiv">
        <title>The Gossypium anomalum genome as a resource for cotton improvement and evolutionary analysis of hybrid incompatibility.</title>
        <authorList>
            <person name="Grover C.E."/>
            <person name="Yuan D."/>
            <person name="Arick M.A."/>
            <person name="Miller E.R."/>
            <person name="Hu G."/>
            <person name="Peterson D.G."/>
            <person name="Wendel J.F."/>
            <person name="Udall J.A."/>
        </authorList>
    </citation>
    <scope>NUCLEOTIDE SEQUENCE [LARGE SCALE GENOMIC DNA]</scope>
    <source>
        <strain evidence="4">JFW-Udall</strain>
        <tissue evidence="4">Leaf</tissue>
    </source>
</reference>
<keyword evidence="2" id="KW-0472">Membrane</keyword>
<feature type="domain" description="DUF7036" evidence="3">
    <location>
        <begin position="263"/>
        <end position="353"/>
    </location>
</feature>
<evidence type="ECO:0000256" key="1">
    <source>
        <dbReference type="SAM" id="MobiDB-lite"/>
    </source>
</evidence>
<protein>
    <recommendedName>
        <fullName evidence="3">DUF7036 domain-containing protein</fullName>
    </recommendedName>
</protein>
<name>A0A8J5ZA10_9ROSI</name>
<feature type="compositionally biased region" description="Polar residues" evidence="1">
    <location>
        <begin position="58"/>
        <end position="73"/>
    </location>
</feature>
<keyword evidence="2" id="KW-1133">Transmembrane helix</keyword>
<dbReference type="Pfam" id="PF23041">
    <property type="entry name" value="DUF7036"/>
    <property type="match status" value="2"/>
</dbReference>
<feature type="compositionally biased region" description="Pro residues" evidence="1">
    <location>
        <begin position="442"/>
        <end position="459"/>
    </location>
</feature>
<dbReference type="PANTHER" id="PTHR33826">
    <property type="entry name" value="F20B24.21"/>
    <property type="match status" value="1"/>
</dbReference>
<evidence type="ECO:0000313" key="4">
    <source>
        <dbReference type="EMBL" id="KAG8497760.1"/>
    </source>
</evidence>
<feature type="domain" description="DUF7036" evidence="3">
    <location>
        <begin position="140"/>
        <end position="230"/>
    </location>
</feature>
<dbReference type="InterPro" id="IPR055464">
    <property type="entry name" value="DUF7036"/>
</dbReference>
<dbReference type="AlphaFoldDB" id="A0A8J5ZA10"/>
<dbReference type="OrthoDB" id="611787at2759"/>
<keyword evidence="5" id="KW-1185">Reference proteome</keyword>